<proteinExistence type="predicted"/>
<reference evidence="3 4" key="1">
    <citation type="submission" date="2017-08" db="EMBL/GenBank/DDBJ databases">
        <title>Infants hospitalized years apart are colonized by the same room-sourced microbial strains.</title>
        <authorList>
            <person name="Brooks B."/>
            <person name="Olm M.R."/>
            <person name="Firek B.A."/>
            <person name="Baker R."/>
            <person name="Thomas B.C."/>
            <person name="Morowitz M.J."/>
            <person name="Banfield J.F."/>
        </authorList>
    </citation>
    <scope>NUCLEOTIDE SEQUENCE [LARGE SCALE GENOMIC DNA]</scope>
    <source>
        <strain evidence="3">S2_005_003_R2_42</strain>
    </source>
</reference>
<keyword evidence="1" id="KW-0460">Magnesium</keyword>
<evidence type="ECO:0000256" key="1">
    <source>
        <dbReference type="ARBA" id="ARBA00022842"/>
    </source>
</evidence>
<dbReference type="PANTHER" id="PTHR43777">
    <property type="entry name" value="MOLYBDENUM COFACTOR CYTIDYLYLTRANSFERASE"/>
    <property type="match status" value="1"/>
</dbReference>
<dbReference type="InterPro" id="IPR025877">
    <property type="entry name" value="MobA-like_NTP_Trfase"/>
</dbReference>
<organism evidence="3 4">
    <name type="scientific">Rhodanobacter denitrificans</name>
    <dbReference type="NCBI Taxonomy" id="666685"/>
    <lineage>
        <taxon>Bacteria</taxon>
        <taxon>Pseudomonadati</taxon>
        <taxon>Pseudomonadota</taxon>
        <taxon>Gammaproteobacteria</taxon>
        <taxon>Lysobacterales</taxon>
        <taxon>Rhodanobacteraceae</taxon>
        <taxon>Rhodanobacter</taxon>
    </lineage>
</organism>
<dbReference type="SUPFAM" id="SSF53448">
    <property type="entry name" value="Nucleotide-diphospho-sugar transferases"/>
    <property type="match status" value="1"/>
</dbReference>
<evidence type="ECO:0000313" key="3">
    <source>
        <dbReference type="EMBL" id="PZQ18555.1"/>
    </source>
</evidence>
<sequence>MRCGRACTRRSASISAAADRNRSRWRSSRSCTPGVIVAAEHAAVVLAAGLSRRLGRPKQLLCRDGVSLLRHALDAVLATAPLRVVAVLPADAPAIEREIDGLPVERCFNPAAQTGIAGSLQLAAAALAGHAGPTLIVGVDQIHLRPAHLVALLAADPDGDVVSGYGAAFGLPVRVGAATLRRAAELSGDAGFRSLWSRSGVLPRRIEAAELAFDLDTPDTLAAAVAAGWIDR</sequence>
<dbReference type="EMBL" id="QFPO01000003">
    <property type="protein sequence ID" value="PZQ18555.1"/>
    <property type="molecule type" value="Genomic_DNA"/>
</dbReference>
<dbReference type="AlphaFoldDB" id="A0A2W5KUQ8"/>
<evidence type="ECO:0000259" key="2">
    <source>
        <dbReference type="Pfam" id="PF12804"/>
    </source>
</evidence>
<protein>
    <submittedName>
        <fullName evidence="3">Nucleotidyltransferase family protein</fullName>
    </submittedName>
</protein>
<evidence type="ECO:0000313" key="4">
    <source>
        <dbReference type="Proteomes" id="UP000249046"/>
    </source>
</evidence>
<gene>
    <name evidence="3" type="ORF">DI564_04465</name>
</gene>
<comment type="caution">
    <text evidence="3">The sequence shown here is derived from an EMBL/GenBank/DDBJ whole genome shotgun (WGS) entry which is preliminary data.</text>
</comment>
<dbReference type="PANTHER" id="PTHR43777:SF1">
    <property type="entry name" value="MOLYBDENUM COFACTOR CYTIDYLYLTRANSFERASE"/>
    <property type="match status" value="1"/>
</dbReference>
<dbReference type="GO" id="GO:0016779">
    <property type="term" value="F:nucleotidyltransferase activity"/>
    <property type="evidence" value="ECO:0007669"/>
    <property type="project" value="UniProtKB-ARBA"/>
</dbReference>
<dbReference type="Proteomes" id="UP000249046">
    <property type="component" value="Unassembled WGS sequence"/>
</dbReference>
<dbReference type="Gene3D" id="3.90.550.10">
    <property type="entry name" value="Spore Coat Polysaccharide Biosynthesis Protein SpsA, Chain A"/>
    <property type="match status" value="1"/>
</dbReference>
<feature type="domain" description="MobA-like NTP transferase" evidence="2">
    <location>
        <begin position="43"/>
        <end position="198"/>
    </location>
</feature>
<accession>A0A2W5KUQ8</accession>
<dbReference type="InterPro" id="IPR029044">
    <property type="entry name" value="Nucleotide-diphossugar_trans"/>
</dbReference>
<dbReference type="Pfam" id="PF12804">
    <property type="entry name" value="NTP_transf_3"/>
    <property type="match status" value="1"/>
</dbReference>
<keyword evidence="3" id="KW-0808">Transferase</keyword>
<name>A0A2W5KUQ8_9GAMM</name>